<keyword evidence="2" id="KW-1185">Reference proteome</keyword>
<evidence type="ECO:0000313" key="2">
    <source>
        <dbReference type="Proteomes" id="UP000793456"/>
    </source>
</evidence>
<evidence type="ECO:0000313" key="1">
    <source>
        <dbReference type="EMBL" id="TMS02351.1"/>
    </source>
</evidence>
<sequence>MAVVKKGLLSPDVTTDRETWPIFRRYFYKRANDAYGSQCCSHVNTHSHIPPCCSPFPAFLPTFATSISETGVFGSTRTKEAGVARGIGPLLGEEKGQLHYVFGGKTNVLEQKEAKDKIDILYEEDADSWGNSAFQSGLRPAFGLKTSNYLQPPSSSQCSCCAWKPECPNSYCFKMQTSPPPGIPLGSTQSLSHVQPAGYRAEPCRTPWQTEYQASYAAGEEVQISMYSDTLCMQIKVLHIISIISDSCGVWVTQLYLIDEPGSDPGGRVWIFNTRQPDTNHSWISSHTSTTTATATAINTAGHSISYNQSHSKGRTHSLATVGAQLCALIALFRLAHKYQT</sequence>
<accession>A0ACD3Q5A0</accession>
<proteinExistence type="predicted"/>
<organism evidence="1 2">
    <name type="scientific">Larimichthys crocea</name>
    <name type="common">Large yellow croaker</name>
    <name type="synonym">Pseudosciaena crocea</name>
    <dbReference type="NCBI Taxonomy" id="215358"/>
    <lineage>
        <taxon>Eukaryota</taxon>
        <taxon>Metazoa</taxon>
        <taxon>Chordata</taxon>
        <taxon>Craniata</taxon>
        <taxon>Vertebrata</taxon>
        <taxon>Euteleostomi</taxon>
        <taxon>Actinopterygii</taxon>
        <taxon>Neopterygii</taxon>
        <taxon>Teleostei</taxon>
        <taxon>Neoteleostei</taxon>
        <taxon>Acanthomorphata</taxon>
        <taxon>Eupercaria</taxon>
        <taxon>Sciaenidae</taxon>
        <taxon>Larimichthys</taxon>
    </lineage>
</organism>
<name>A0ACD3Q5A0_LARCR</name>
<dbReference type="EMBL" id="CM011697">
    <property type="protein sequence ID" value="TMS02351.1"/>
    <property type="molecule type" value="Genomic_DNA"/>
</dbReference>
<comment type="caution">
    <text evidence="1">The sequence shown here is derived from an EMBL/GenBank/DDBJ whole genome shotgun (WGS) entry which is preliminary data.</text>
</comment>
<reference evidence="1" key="1">
    <citation type="submission" date="2018-11" db="EMBL/GenBank/DDBJ databases">
        <title>The sequence and de novo assembly of Larimichthys crocea genome using PacBio and Hi-C technologies.</title>
        <authorList>
            <person name="Xu P."/>
            <person name="Chen B."/>
            <person name="Zhou Z."/>
            <person name="Ke Q."/>
            <person name="Wu Y."/>
            <person name="Bai H."/>
            <person name="Pu F."/>
        </authorList>
    </citation>
    <scope>NUCLEOTIDE SEQUENCE</scope>
    <source>
        <tissue evidence="1">Muscle</tissue>
    </source>
</reference>
<protein>
    <submittedName>
        <fullName evidence="1">Uncharacterized protein</fullName>
    </submittedName>
</protein>
<dbReference type="Proteomes" id="UP000793456">
    <property type="component" value="Chromosome XXIV"/>
</dbReference>
<gene>
    <name evidence="1" type="ORF">E3U43_007891</name>
</gene>